<protein>
    <recommendedName>
        <fullName evidence="5">Ig-like domain-containing protein</fullName>
    </recommendedName>
</protein>
<accession>A0A974E0Y0</accession>
<dbReference type="Gene3D" id="2.60.40.10">
    <property type="entry name" value="Immunoglobulins"/>
    <property type="match status" value="1"/>
</dbReference>
<evidence type="ECO:0000256" key="1">
    <source>
        <dbReference type="ARBA" id="ARBA00022859"/>
    </source>
</evidence>
<feature type="signal peptide" evidence="4">
    <location>
        <begin position="1"/>
        <end position="17"/>
    </location>
</feature>
<dbReference type="InterPro" id="IPR013783">
    <property type="entry name" value="Ig-like_fold"/>
</dbReference>
<dbReference type="OMA" id="TESEHIM"/>
<dbReference type="AlphaFoldDB" id="A0A974E0Y0"/>
<dbReference type="SMART" id="SM00409">
    <property type="entry name" value="IG"/>
    <property type="match status" value="1"/>
</dbReference>
<keyword evidence="1" id="KW-0391">Immunity</keyword>
<proteinExistence type="predicted"/>
<dbReference type="FunFam" id="2.60.40.10:FF:001532">
    <property type="entry name" value="Immunoglobulin heavy variable 1-3"/>
    <property type="match status" value="1"/>
</dbReference>
<dbReference type="InterPro" id="IPR050199">
    <property type="entry name" value="IgHV"/>
</dbReference>
<feature type="domain" description="Ig-like" evidence="5">
    <location>
        <begin position="29"/>
        <end position="121"/>
    </location>
</feature>
<evidence type="ECO:0000313" key="6">
    <source>
        <dbReference type="EMBL" id="OCU01333.1"/>
    </source>
</evidence>
<keyword evidence="3" id="KW-1280">Immunoglobulin</keyword>
<dbReference type="GO" id="GO:0002250">
    <property type="term" value="P:adaptive immune response"/>
    <property type="evidence" value="ECO:0007669"/>
    <property type="project" value="UniProtKB-KW"/>
</dbReference>
<evidence type="ECO:0000256" key="2">
    <source>
        <dbReference type="ARBA" id="ARBA00023130"/>
    </source>
</evidence>
<dbReference type="GO" id="GO:0019814">
    <property type="term" value="C:immunoglobulin complex"/>
    <property type="evidence" value="ECO:0007669"/>
    <property type="project" value="UniProtKB-KW"/>
</dbReference>
<gene>
    <name evidence="6" type="ORF">XELAEV_18007122mg</name>
</gene>
<dbReference type="PROSITE" id="PS50835">
    <property type="entry name" value="IG_LIKE"/>
    <property type="match status" value="1"/>
</dbReference>
<dbReference type="SUPFAM" id="SSF48726">
    <property type="entry name" value="Immunoglobulin"/>
    <property type="match status" value="1"/>
</dbReference>
<evidence type="ECO:0000256" key="3">
    <source>
        <dbReference type="ARBA" id="ARBA00043265"/>
    </source>
</evidence>
<dbReference type="GO" id="GO:0005576">
    <property type="term" value="C:extracellular region"/>
    <property type="evidence" value="ECO:0007669"/>
    <property type="project" value="UniProtKB-ARBA"/>
</dbReference>
<evidence type="ECO:0000256" key="4">
    <source>
        <dbReference type="SAM" id="SignalP"/>
    </source>
</evidence>
<dbReference type="InterPro" id="IPR003599">
    <property type="entry name" value="Ig_sub"/>
</dbReference>
<name>A0A974E0Y0_XENLA</name>
<dbReference type="SMART" id="SM00406">
    <property type="entry name" value="IGv"/>
    <property type="match status" value="1"/>
</dbReference>
<keyword evidence="4" id="KW-0732">Signal</keyword>
<evidence type="ECO:0000259" key="5">
    <source>
        <dbReference type="PROSITE" id="PS50835"/>
    </source>
</evidence>
<keyword evidence="2" id="KW-1064">Adaptive immunity</keyword>
<dbReference type="Proteomes" id="UP000694892">
    <property type="component" value="Chromosome 1L"/>
</dbReference>
<organism evidence="6 7">
    <name type="scientific">Xenopus laevis</name>
    <name type="common">African clawed frog</name>
    <dbReference type="NCBI Taxonomy" id="8355"/>
    <lineage>
        <taxon>Eukaryota</taxon>
        <taxon>Metazoa</taxon>
        <taxon>Chordata</taxon>
        <taxon>Craniata</taxon>
        <taxon>Vertebrata</taxon>
        <taxon>Euteleostomi</taxon>
        <taxon>Amphibia</taxon>
        <taxon>Batrachia</taxon>
        <taxon>Anura</taxon>
        <taxon>Pipoidea</taxon>
        <taxon>Pipidae</taxon>
        <taxon>Xenopodinae</taxon>
        <taxon>Xenopus</taxon>
        <taxon>Xenopus</taxon>
    </lineage>
</organism>
<evidence type="ECO:0000313" key="7">
    <source>
        <dbReference type="Proteomes" id="UP000694892"/>
    </source>
</evidence>
<feature type="chain" id="PRO_5036800276" description="Ig-like domain-containing protein" evidence="4">
    <location>
        <begin position="18"/>
        <end position="121"/>
    </location>
</feature>
<dbReference type="PANTHER" id="PTHR23266">
    <property type="entry name" value="IMMUNOGLOBULIN HEAVY CHAIN"/>
    <property type="match status" value="1"/>
</dbReference>
<dbReference type="InterPro" id="IPR013106">
    <property type="entry name" value="Ig_V-set"/>
</dbReference>
<sequence length="121" mass="13332">MKLFLVILLSLLSGGHCDVQLDQSESVVIKPGGSHKLSCTASGFTFSSSWMSWVRQAPGKGLQWVSAITSDGSSTYYTDSVKGRFTISRDNNNNKLYLQINNLQSEDTAVYYCAREGHSDK</sequence>
<dbReference type="EMBL" id="CM004466">
    <property type="protein sequence ID" value="OCU01333.1"/>
    <property type="molecule type" value="Genomic_DNA"/>
</dbReference>
<dbReference type="Pfam" id="PF07686">
    <property type="entry name" value="V-set"/>
    <property type="match status" value="1"/>
</dbReference>
<dbReference type="InterPro" id="IPR007110">
    <property type="entry name" value="Ig-like_dom"/>
</dbReference>
<dbReference type="InterPro" id="IPR036179">
    <property type="entry name" value="Ig-like_dom_sf"/>
</dbReference>
<reference evidence="7" key="1">
    <citation type="journal article" date="2016" name="Nature">
        <title>Genome evolution in the allotetraploid frog Xenopus laevis.</title>
        <authorList>
            <person name="Session A.M."/>
            <person name="Uno Y."/>
            <person name="Kwon T."/>
            <person name="Chapman J.A."/>
            <person name="Toyoda A."/>
            <person name="Takahashi S."/>
            <person name="Fukui A."/>
            <person name="Hikosaka A."/>
            <person name="Suzuki A."/>
            <person name="Kondo M."/>
            <person name="van Heeringen S.J."/>
            <person name="Quigley I."/>
            <person name="Heinz S."/>
            <person name="Ogino H."/>
            <person name="Ochi H."/>
            <person name="Hellsten U."/>
            <person name="Lyons J.B."/>
            <person name="Simakov O."/>
            <person name="Putnam N."/>
            <person name="Stites J."/>
            <person name="Kuroki Y."/>
            <person name="Tanaka T."/>
            <person name="Michiue T."/>
            <person name="Watanabe M."/>
            <person name="Bogdanovic O."/>
            <person name="Lister R."/>
            <person name="Georgiou G."/>
            <person name="Paranjpe S.S."/>
            <person name="van Kruijsbergen I."/>
            <person name="Shu S."/>
            <person name="Carlson J."/>
            <person name="Kinoshita T."/>
            <person name="Ohta Y."/>
            <person name="Mawaribuchi S."/>
            <person name="Jenkins J."/>
            <person name="Grimwood J."/>
            <person name="Schmutz J."/>
            <person name="Mitros T."/>
            <person name="Mozaffari S.V."/>
            <person name="Suzuki Y."/>
            <person name="Haramoto Y."/>
            <person name="Yamamoto T.S."/>
            <person name="Takagi C."/>
            <person name="Heald R."/>
            <person name="Miller K."/>
            <person name="Haudenschild C."/>
            <person name="Kitzman J."/>
            <person name="Nakayama T."/>
            <person name="Izutsu Y."/>
            <person name="Robert J."/>
            <person name="Fortriede J."/>
            <person name="Burns K."/>
            <person name="Lotay V."/>
            <person name="Karimi K."/>
            <person name="Yasuoka Y."/>
            <person name="Dichmann D.S."/>
            <person name="Flajnik M.F."/>
            <person name="Houston D.W."/>
            <person name="Shendure J."/>
            <person name="DuPasquier L."/>
            <person name="Vize P.D."/>
            <person name="Zorn A.M."/>
            <person name="Ito M."/>
            <person name="Marcotte E.M."/>
            <person name="Wallingford J.B."/>
            <person name="Ito Y."/>
            <person name="Asashima M."/>
            <person name="Ueno N."/>
            <person name="Matsuda Y."/>
            <person name="Veenstra G.J."/>
            <person name="Fujiyama A."/>
            <person name="Harland R.M."/>
            <person name="Taira M."/>
            <person name="Rokhsar D.S."/>
        </authorList>
    </citation>
    <scope>NUCLEOTIDE SEQUENCE [LARGE SCALE GENOMIC DNA]</scope>
    <source>
        <strain evidence="7">J</strain>
    </source>
</reference>